<accession>A0A6C0DUJ7</accession>
<name>A0A6C0DUJ7_9ZZZZ</name>
<evidence type="ECO:0000313" key="1">
    <source>
        <dbReference type="EMBL" id="QHT20141.1"/>
    </source>
</evidence>
<proteinExistence type="predicted"/>
<organism evidence="1">
    <name type="scientific">viral metagenome</name>
    <dbReference type="NCBI Taxonomy" id="1070528"/>
    <lineage>
        <taxon>unclassified sequences</taxon>
        <taxon>metagenomes</taxon>
        <taxon>organismal metagenomes</taxon>
    </lineage>
</organism>
<sequence length="422" mass="49070">MPLSRHFYSLDEVQAALLYTTTRNSPTEGLFWCQELILSGCVGEAISTIFQSWLWNTGPMRLQWLVDSWKLLSSDELTEDDVLLSTYRLSTIHHTNRDNSLWNILTLTIKSPNEMPDTVTRKTPSVIPSEDPKEVYFVRAMFQGKARSAWWISQFIQEERVWILLDWFAENINTSFQEQYKVCLEALKGYEQLLGYKSVEYDTITRCAAVLMMCIQPDRQVSSFEPLSDEIDKYNSQTLNELAASIGQRDRRVHQIPTSCLYGTTVRGRSKWSQNNFVQLYNVEKYLAGCPFWDEALAVYGDVNDSGDIQWHSGNKMEEFYEKYFPDDIPDEWSKKDQQKSHGDGVLGPNDKPTIWKYSRCFLSRTPQLAWNTTKTVNNYLDKVDITDCSVERLLETYRAPEPLSEEDLKELEPVHKIKIVY</sequence>
<dbReference type="AlphaFoldDB" id="A0A6C0DUJ7"/>
<reference evidence="1" key="1">
    <citation type="journal article" date="2020" name="Nature">
        <title>Giant virus diversity and host interactions through global metagenomics.</title>
        <authorList>
            <person name="Schulz F."/>
            <person name="Roux S."/>
            <person name="Paez-Espino D."/>
            <person name="Jungbluth S."/>
            <person name="Walsh D.A."/>
            <person name="Denef V.J."/>
            <person name="McMahon K.D."/>
            <person name="Konstantinidis K.T."/>
            <person name="Eloe-Fadrosh E.A."/>
            <person name="Kyrpides N.C."/>
            <person name="Woyke T."/>
        </authorList>
    </citation>
    <scope>NUCLEOTIDE SEQUENCE</scope>
    <source>
        <strain evidence="1">GVMAG-M-3300023174-60</strain>
    </source>
</reference>
<protein>
    <submittedName>
        <fullName evidence="1">Uncharacterized protein</fullName>
    </submittedName>
</protein>
<dbReference type="EMBL" id="MN739677">
    <property type="protein sequence ID" value="QHT20141.1"/>
    <property type="molecule type" value="Genomic_DNA"/>
</dbReference>